<dbReference type="PROSITE" id="PS50109">
    <property type="entry name" value="HIS_KIN"/>
    <property type="match status" value="1"/>
</dbReference>
<dbReference type="InterPro" id="IPR003594">
    <property type="entry name" value="HATPase_dom"/>
</dbReference>
<dbReference type="Proteomes" id="UP000885779">
    <property type="component" value="Unassembled WGS sequence"/>
</dbReference>
<dbReference type="InterPro" id="IPR003661">
    <property type="entry name" value="HisK_dim/P_dom"/>
</dbReference>
<dbReference type="PANTHER" id="PTHR43065">
    <property type="entry name" value="SENSOR HISTIDINE KINASE"/>
    <property type="match status" value="1"/>
</dbReference>
<evidence type="ECO:0000256" key="4">
    <source>
        <dbReference type="ARBA" id="ARBA00022679"/>
    </source>
</evidence>
<dbReference type="InterPro" id="IPR036890">
    <property type="entry name" value="HATPase_C_sf"/>
</dbReference>
<comment type="caution">
    <text evidence="11">The sequence shown here is derived from an EMBL/GenBank/DDBJ whole genome shotgun (WGS) entry which is preliminary data.</text>
</comment>
<dbReference type="AlphaFoldDB" id="A0A7V4TY96"/>
<dbReference type="PRINTS" id="PR00344">
    <property type="entry name" value="BCTRLSENSOR"/>
</dbReference>
<keyword evidence="5" id="KW-0547">Nucleotide-binding</keyword>
<comment type="catalytic activity">
    <reaction evidence="1">
        <text>ATP + protein L-histidine = ADP + protein N-phospho-L-histidine.</text>
        <dbReference type="EC" id="2.7.13.3"/>
    </reaction>
</comment>
<dbReference type="Gene3D" id="3.30.565.10">
    <property type="entry name" value="Histidine kinase-like ATPase, C-terminal domain"/>
    <property type="match status" value="1"/>
</dbReference>
<evidence type="ECO:0000259" key="10">
    <source>
        <dbReference type="PROSITE" id="PS50109"/>
    </source>
</evidence>
<protein>
    <recommendedName>
        <fullName evidence="2">histidine kinase</fullName>
        <ecNumber evidence="2">2.7.13.3</ecNumber>
    </recommendedName>
</protein>
<dbReference type="GO" id="GO:0000155">
    <property type="term" value="F:phosphorelay sensor kinase activity"/>
    <property type="evidence" value="ECO:0007669"/>
    <property type="project" value="InterPro"/>
</dbReference>
<keyword evidence="3" id="KW-0597">Phosphoprotein</keyword>
<proteinExistence type="predicted"/>
<organism evidence="11">
    <name type="scientific">Caldithrix abyssi</name>
    <dbReference type="NCBI Taxonomy" id="187145"/>
    <lineage>
        <taxon>Bacteria</taxon>
        <taxon>Pseudomonadati</taxon>
        <taxon>Calditrichota</taxon>
        <taxon>Calditrichia</taxon>
        <taxon>Calditrichales</taxon>
        <taxon>Calditrichaceae</taxon>
        <taxon>Caldithrix</taxon>
    </lineage>
</organism>
<evidence type="ECO:0000256" key="2">
    <source>
        <dbReference type="ARBA" id="ARBA00012438"/>
    </source>
</evidence>
<evidence type="ECO:0000313" key="11">
    <source>
        <dbReference type="EMBL" id="HGY54353.1"/>
    </source>
</evidence>
<evidence type="ECO:0000256" key="9">
    <source>
        <dbReference type="SAM" id="Phobius"/>
    </source>
</evidence>
<keyword evidence="8" id="KW-0902">Two-component regulatory system</keyword>
<sequence length="402" mass="46422">MPKSMYVYNRKGNLKGLLFLLGIVLIISGILYTQHLVNILKEKSTEYLRFKIKIFEQSINNPNTDTDFSFLFNNVIQEADYPIIYTDNKQRPQNWRNISPQIDNKTIKELTREDSLYLMDVFHQIASENQPIPIKSGDFILGYYYYGYSPVIYELRMLPYLAVLAGALFILFGYIGFSYIKRSEQRYIWVGMAKETAHQLGTPLSSLSGWLELLSINPEIRERAINEMENDLIRLKKVANRFSKIGSVPELEKTDLSVIITNVVSYFERRLPNMGKQITIKANLQDGLTIKVNSDLFEWVLENLIKNAIDAIEVNNGRIDIVGNFSNDKKHLYIDIIDNGKGVSSKQKKNLFRPGYSTKKRGWGLGLSLARRIIEEYHHGKLFLKESRPGQKTVFRIDLKAD</sequence>
<keyword evidence="9" id="KW-1133">Transmembrane helix</keyword>
<feature type="transmembrane region" description="Helical" evidence="9">
    <location>
        <begin position="157"/>
        <end position="177"/>
    </location>
</feature>
<keyword evidence="4" id="KW-0808">Transferase</keyword>
<feature type="transmembrane region" description="Helical" evidence="9">
    <location>
        <begin position="12"/>
        <end position="32"/>
    </location>
</feature>
<dbReference type="EMBL" id="DRQG01000015">
    <property type="protein sequence ID" value="HGY54353.1"/>
    <property type="molecule type" value="Genomic_DNA"/>
</dbReference>
<evidence type="ECO:0000256" key="7">
    <source>
        <dbReference type="ARBA" id="ARBA00022840"/>
    </source>
</evidence>
<feature type="domain" description="Histidine kinase" evidence="10">
    <location>
        <begin position="195"/>
        <end position="402"/>
    </location>
</feature>
<reference evidence="11" key="1">
    <citation type="journal article" date="2020" name="mSystems">
        <title>Genome- and Community-Level Interaction Insights into Carbon Utilization and Element Cycling Functions of Hydrothermarchaeota in Hydrothermal Sediment.</title>
        <authorList>
            <person name="Zhou Z."/>
            <person name="Liu Y."/>
            <person name="Xu W."/>
            <person name="Pan J."/>
            <person name="Luo Z.H."/>
            <person name="Li M."/>
        </authorList>
    </citation>
    <scope>NUCLEOTIDE SEQUENCE [LARGE SCALE GENOMIC DNA]</scope>
    <source>
        <strain evidence="11">HyVt-577</strain>
    </source>
</reference>
<evidence type="ECO:0000256" key="5">
    <source>
        <dbReference type="ARBA" id="ARBA00022741"/>
    </source>
</evidence>
<dbReference type="CDD" id="cd00075">
    <property type="entry name" value="HATPase"/>
    <property type="match status" value="1"/>
</dbReference>
<dbReference type="CDD" id="cd00082">
    <property type="entry name" value="HisKA"/>
    <property type="match status" value="1"/>
</dbReference>
<dbReference type="Pfam" id="PF02518">
    <property type="entry name" value="HATPase_c"/>
    <property type="match status" value="1"/>
</dbReference>
<dbReference type="InterPro" id="IPR004358">
    <property type="entry name" value="Sig_transdc_His_kin-like_C"/>
</dbReference>
<keyword evidence="9" id="KW-0472">Membrane</keyword>
<dbReference type="EC" id="2.7.13.3" evidence="2"/>
<dbReference type="GO" id="GO:0005524">
    <property type="term" value="F:ATP binding"/>
    <property type="evidence" value="ECO:0007669"/>
    <property type="project" value="UniProtKB-KW"/>
</dbReference>
<name>A0A7V4TY96_CALAY</name>
<dbReference type="SMART" id="SM00387">
    <property type="entry name" value="HATPase_c"/>
    <property type="match status" value="1"/>
</dbReference>
<evidence type="ECO:0000256" key="1">
    <source>
        <dbReference type="ARBA" id="ARBA00000085"/>
    </source>
</evidence>
<keyword evidence="6 11" id="KW-0418">Kinase</keyword>
<accession>A0A7V4TY96</accession>
<dbReference type="InterPro" id="IPR005467">
    <property type="entry name" value="His_kinase_dom"/>
</dbReference>
<gene>
    <name evidence="11" type="ORF">ENK44_01500</name>
</gene>
<dbReference type="PANTHER" id="PTHR43065:SF10">
    <property type="entry name" value="PEROXIDE STRESS-ACTIVATED HISTIDINE KINASE MAK3"/>
    <property type="match status" value="1"/>
</dbReference>
<keyword evidence="7" id="KW-0067">ATP-binding</keyword>
<evidence type="ECO:0000256" key="8">
    <source>
        <dbReference type="ARBA" id="ARBA00023012"/>
    </source>
</evidence>
<keyword evidence="9" id="KW-0812">Transmembrane</keyword>
<evidence type="ECO:0000256" key="3">
    <source>
        <dbReference type="ARBA" id="ARBA00022553"/>
    </source>
</evidence>
<dbReference type="SUPFAM" id="SSF55874">
    <property type="entry name" value="ATPase domain of HSP90 chaperone/DNA topoisomerase II/histidine kinase"/>
    <property type="match status" value="1"/>
</dbReference>
<evidence type="ECO:0000256" key="6">
    <source>
        <dbReference type="ARBA" id="ARBA00022777"/>
    </source>
</evidence>